<organism evidence="2 3">
    <name type="scientific">Myotis brandtii</name>
    <name type="common">Brandt's bat</name>
    <dbReference type="NCBI Taxonomy" id="109478"/>
    <lineage>
        <taxon>Eukaryota</taxon>
        <taxon>Metazoa</taxon>
        <taxon>Chordata</taxon>
        <taxon>Craniata</taxon>
        <taxon>Vertebrata</taxon>
        <taxon>Euteleostomi</taxon>
        <taxon>Mammalia</taxon>
        <taxon>Eutheria</taxon>
        <taxon>Laurasiatheria</taxon>
        <taxon>Chiroptera</taxon>
        <taxon>Yangochiroptera</taxon>
        <taxon>Vespertilionidae</taxon>
        <taxon>Myotis</taxon>
    </lineage>
</organism>
<keyword evidence="3" id="KW-1185">Reference proteome</keyword>
<feature type="region of interest" description="Disordered" evidence="1">
    <location>
        <begin position="127"/>
        <end position="156"/>
    </location>
</feature>
<dbReference type="PANTHER" id="PTHR14690:SF6">
    <property type="entry name" value="IQ AND AAA DOMAIN-CONTAINING PROTEIN 1-LIKE"/>
    <property type="match status" value="1"/>
</dbReference>
<evidence type="ECO:0000313" key="3">
    <source>
        <dbReference type="Proteomes" id="UP000052978"/>
    </source>
</evidence>
<dbReference type="EMBL" id="KE164246">
    <property type="protein sequence ID" value="EPQ16320.1"/>
    <property type="molecule type" value="Genomic_DNA"/>
</dbReference>
<evidence type="ECO:0000313" key="2">
    <source>
        <dbReference type="EMBL" id="EPQ16320.1"/>
    </source>
</evidence>
<proteinExistence type="predicted"/>
<accession>S7NID1</accession>
<dbReference type="InterPro" id="IPR052267">
    <property type="entry name" value="N-DRC_Component"/>
</dbReference>
<reference evidence="2 3" key="1">
    <citation type="journal article" date="2013" name="Nat. Commun.">
        <title>Genome analysis reveals insights into physiology and longevity of the Brandt's bat Myotis brandtii.</title>
        <authorList>
            <person name="Seim I."/>
            <person name="Fang X."/>
            <person name="Xiong Z."/>
            <person name="Lobanov A.V."/>
            <person name="Huang Z."/>
            <person name="Ma S."/>
            <person name="Feng Y."/>
            <person name="Turanov A.A."/>
            <person name="Zhu Y."/>
            <person name="Lenz T.L."/>
            <person name="Gerashchenko M.V."/>
            <person name="Fan D."/>
            <person name="Hee Yim S."/>
            <person name="Yao X."/>
            <person name="Jordan D."/>
            <person name="Xiong Y."/>
            <person name="Ma Y."/>
            <person name="Lyapunov A.N."/>
            <person name="Chen G."/>
            <person name="Kulakova O.I."/>
            <person name="Sun Y."/>
            <person name="Lee S.G."/>
            <person name="Bronson R.T."/>
            <person name="Moskalev A.A."/>
            <person name="Sunyaev S.R."/>
            <person name="Zhang G."/>
            <person name="Krogh A."/>
            <person name="Wang J."/>
            <person name="Gladyshev V.N."/>
        </authorList>
    </citation>
    <scope>NUCLEOTIDE SEQUENCE [LARGE SCALE GENOMIC DNA]</scope>
</reference>
<dbReference type="Proteomes" id="UP000052978">
    <property type="component" value="Unassembled WGS sequence"/>
</dbReference>
<gene>
    <name evidence="2" type="ORF">D623_10012648</name>
</gene>
<name>S7NID1_MYOBR</name>
<protein>
    <submittedName>
        <fullName evidence="2">Putative IQ and AAA domain-containing protein 1</fullName>
    </submittedName>
</protein>
<dbReference type="AlphaFoldDB" id="S7NID1"/>
<dbReference type="PANTHER" id="PTHR14690">
    <property type="entry name" value="IQ MOTIF CONTAINING WITH AAA DOMAIN 1"/>
    <property type="match status" value="1"/>
</dbReference>
<sequence>MLQPVPTREWQSFQYRLSSLYLYYLGLLRGFDTLYDQMVQPQKRRLLRRLLDSVAGRVLELKDEMVRVDMCEWHCLDHVLRDLGLTPADLEVPIPKYFLLEQSSILQERELMLAEILSRMEPVAFQEASPGDSLPDSSHSPAPGIEMPPFRTQGGPALPYSHLRVLFG</sequence>
<evidence type="ECO:0000256" key="1">
    <source>
        <dbReference type="SAM" id="MobiDB-lite"/>
    </source>
</evidence>